<dbReference type="AlphaFoldDB" id="F8L7M9"/>
<name>F8L7M9_SIMNZ</name>
<dbReference type="RefSeq" id="WP_013943229.1">
    <property type="nucleotide sequence ID" value="NC_015713.1"/>
</dbReference>
<gene>
    <name evidence="1" type="ordered locus">SNE_A08850</name>
</gene>
<keyword evidence="2" id="KW-1185">Reference proteome</keyword>
<evidence type="ECO:0000313" key="1">
    <source>
        <dbReference type="EMBL" id="CCB88762.1"/>
    </source>
</evidence>
<protein>
    <submittedName>
        <fullName evidence="1">Uncharacterized protein</fullName>
    </submittedName>
</protein>
<dbReference type="KEGG" id="sng:SNE_A08850"/>
<dbReference type="OrthoDB" id="5937151at2"/>
<reference key="1">
    <citation type="journal article" date="2011" name="Mol. Biol. Evol.">
        <title>Unity in variety -- the pan-genome of the Chlamydiae.</title>
        <authorList>
            <person name="Collingro A."/>
            <person name="Tischler P."/>
            <person name="Weinmaier T."/>
            <person name="Penz T."/>
            <person name="Heinz E."/>
            <person name="Brunham R.C."/>
            <person name="Read T.D."/>
            <person name="Bavoil P.M."/>
            <person name="Sachse K."/>
            <person name="Kahane S."/>
            <person name="Friedman M.G."/>
            <person name="Rattei T."/>
            <person name="Myers G.S.A."/>
            <person name="Horn M."/>
        </authorList>
    </citation>
    <scope>NUCLEOTIDE SEQUENCE</scope>
    <source>
        <strain>Z</strain>
    </source>
</reference>
<proteinExistence type="predicted"/>
<sequence length="250" mass="28660">MAQKGSFLFSDFLRNGDQLVLGKQFSAEKLPLPITAFSLGNSENLIEIHQHVPQKVPFALWVCKDFGSGLLNDYKPSPLLDPVKIQRWRDTIQAEKGIVFLDDMKAIDFSNPENVDLFIAALHSIPDEIYSISLPDRPTAYFLEQLFLFASCKGMHSLSRLYIVKPGEGESSYTYDLFWQELDLKDVEKLLVFIGSSDILKFDNIPLTPKYTQFFIDFSLKFTESNHLLVFDFKPSNEIAERGFEKEELK</sequence>
<dbReference type="HOGENOM" id="CLU_1110808_0_0_0"/>
<evidence type="ECO:0000313" key="2">
    <source>
        <dbReference type="Proteomes" id="UP000000496"/>
    </source>
</evidence>
<reference evidence="1 2" key="2">
    <citation type="journal article" date="2011" name="Mol. Biol. Evol.">
        <title>Unity in variety--the pan-genome of the Chlamydiae.</title>
        <authorList>
            <person name="Collingro A."/>
            <person name="Tischler P."/>
            <person name="Weinmaier T."/>
            <person name="Penz T."/>
            <person name="Heinz E."/>
            <person name="Brunham R.C."/>
            <person name="Read T.D."/>
            <person name="Bavoil P.M."/>
            <person name="Sachse K."/>
            <person name="Kahane S."/>
            <person name="Friedman M.G."/>
            <person name="Rattei T."/>
            <person name="Myers G.S."/>
            <person name="Horn M."/>
        </authorList>
    </citation>
    <scope>NUCLEOTIDE SEQUENCE [LARGE SCALE GENOMIC DNA]</scope>
    <source>
        <strain evidence="2">ATCC VR-1471 / Z</strain>
    </source>
</reference>
<dbReference type="Proteomes" id="UP000000496">
    <property type="component" value="Chromosome gsn.131"/>
</dbReference>
<accession>F8L7M9</accession>
<organism evidence="1 2">
    <name type="scientific">Simkania negevensis (strain ATCC VR-1471 / DSM 27360 / Z)</name>
    <dbReference type="NCBI Taxonomy" id="331113"/>
    <lineage>
        <taxon>Bacteria</taxon>
        <taxon>Pseudomonadati</taxon>
        <taxon>Chlamydiota</taxon>
        <taxon>Chlamydiia</taxon>
        <taxon>Parachlamydiales</taxon>
        <taxon>Simkaniaceae</taxon>
        <taxon>Simkania</taxon>
    </lineage>
</organism>
<dbReference type="EMBL" id="FR872582">
    <property type="protein sequence ID" value="CCB88762.1"/>
    <property type="molecule type" value="Genomic_DNA"/>
</dbReference>